<reference evidence="12" key="1">
    <citation type="submission" date="2014-07" db="EMBL/GenBank/DDBJ databases">
        <authorList>
            <person name="Martin A.A"/>
            <person name="De Silva N."/>
        </authorList>
    </citation>
    <scope>NUCLEOTIDE SEQUENCE</scope>
</reference>
<proteinExistence type="inferred from homology"/>
<evidence type="ECO:0000256" key="4">
    <source>
        <dbReference type="ARBA" id="ARBA00022692"/>
    </source>
</evidence>
<dbReference type="InterPro" id="IPR023395">
    <property type="entry name" value="MCP_dom_sf"/>
</dbReference>
<dbReference type="PANTHER" id="PTHR45829">
    <property type="entry name" value="MITOCHONDRIAL CARRIER PROTEIN RIM2"/>
    <property type="match status" value="1"/>
</dbReference>
<dbReference type="SUPFAM" id="SSF103506">
    <property type="entry name" value="Mitochondrial carrier"/>
    <property type="match status" value="1"/>
</dbReference>
<evidence type="ECO:0000256" key="10">
    <source>
        <dbReference type="PROSITE-ProRule" id="PRU00282"/>
    </source>
</evidence>
<evidence type="ECO:0000256" key="3">
    <source>
        <dbReference type="ARBA" id="ARBA00022448"/>
    </source>
</evidence>
<evidence type="ECO:0000256" key="7">
    <source>
        <dbReference type="ARBA" id="ARBA00022989"/>
    </source>
</evidence>
<comment type="similarity">
    <text evidence="2 11">Belongs to the mitochondrial carrier (TC 2.A.29) family.</text>
</comment>
<evidence type="ECO:0000256" key="1">
    <source>
        <dbReference type="ARBA" id="ARBA00004448"/>
    </source>
</evidence>
<dbReference type="STRING" id="75913.A0A0K0FH95"/>
<evidence type="ECO:0000256" key="2">
    <source>
        <dbReference type="ARBA" id="ARBA00006375"/>
    </source>
</evidence>
<keyword evidence="7" id="KW-1133">Transmembrane helix</keyword>
<dbReference type="InterPro" id="IPR049562">
    <property type="entry name" value="SLC25A33/36-like"/>
</dbReference>
<keyword evidence="8" id="KW-0496">Mitochondrion</keyword>
<keyword evidence="9 10" id="KW-0472">Membrane</keyword>
<evidence type="ECO:0000313" key="12">
    <source>
        <dbReference type="Proteomes" id="UP000035680"/>
    </source>
</evidence>
<dbReference type="Pfam" id="PF00153">
    <property type="entry name" value="Mito_carr"/>
    <property type="match status" value="4"/>
</dbReference>
<feature type="repeat" description="Solcar" evidence="10">
    <location>
        <begin position="165"/>
        <end position="247"/>
    </location>
</feature>
<keyword evidence="4 10" id="KW-0812">Transmembrane</keyword>
<evidence type="ECO:0000313" key="13">
    <source>
        <dbReference type="WBParaSite" id="SVE_0825700.1"/>
    </source>
</evidence>
<feature type="repeat" description="Solcar" evidence="10">
    <location>
        <begin position="267"/>
        <end position="352"/>
    </location>
</feature>
<dbReference type="PANTHER" id="PTHR45829:SF4">
    <property type="entry name" value="MITOCHONDRIAL CARRIER PROTEIN RIM2"/>
    <property type="match status" value="1"/>
</dbReference>
<organism evidence="12 13">
    <name type="scientific">Strongyloides venezuelensis</name>
    <name type="common">Threadworm</name>
    <dbReference type="NCBI Taxonomy" id="75913"/>
    <lineage>
        <taxon>Eukaryota</taxon>
        <taxon>Metazoa</taxon>
        <taxon>Ecdysozoa</taxon>
        <taxon>Nematoda</taxon>
        <taxon>Chromadorea</taxon>
        <taxon>Rhabditida</taxon>
        <taxon>Tylenchina</taxon>
        <taxon>Panagrolaimomorpha</taxon>
        <taxon>Strongyloidoidea</taxon>
        <taxon>Strongyloididae</taxon>
        <taxon>Strongyloides</taxon>
    </lineage>
</organism>
<dbReference type="GO" id="GO:0015218">
    <property type="term" value="F:pyrimidine nucleotide transmembrane transporter activity"/>
    <property type="evidence" value="ECO:0007669"/>
    <property type="project" value="InterPro"/>
</dbReference>
<dbReference type="Proteomes" id="UP000035680">
    <property type="component" value="Unassembled WGS sequence"/>
</dbReference>
<keyword evidence="3 11" id="KW-0813">Transport</keyword>
<dbReference type="GO" id="GO:1990519">
    <property type="term" value="P:pyrimidine nucleotide import into mitochondrion"/>
    <property type="evidence" value="ECO:0007669"/>
    <property type="project" value="TreeGrafter"/>
</dbReference>
<reference evidence="13" key="2">
    <citation type="submission" date="2015-08" db="UniProtKB">
        <authorList>
            <consortium name="WormBaseParasite"/>
        </authorList>
    </citation>
    <scope>IDENTIFICATION</scope>
</reference>
<keyword evidence="12" id="KW-1185">Reference proteome</keyword>
<name>A0A0K0FH95_STRVS</name>
<evidence type="ECO:0000256" key="6">
    <source>
        <dbReference type="ARBA" id="ARBA00022792"/>
    </source>
</evidence>
<dbReference type="GO" id="GO:0005743">
    <property type="term" value="C:mitochondrial inner membrane"/>
    <property type="evidence" value="ECO:0007669"/>
    <property type="project" value="UniProtKB-SubCell"/>
</dbReference>
<evidence type="ECO:0000256" key="8">
    <source>
        <dbReference type="ARBA" id="ARBA00023128"/>
    </source>
</evidence>
<feature type="repeat" description="Solcar" evidence="10">
    <location>
        <begin position="5"/>
        <end position="155"/>
    </location>
</feature>
<accession>A0A0K0FH95</accession>
<dbReference type="WBParaSite" id="SVE_0825700.1">
    <property type="protein sequence ID" value="SVE_0825700.1"/>
    <property type="gene ID" value="SVE_0825700"/>
</dbReference>
<keyword evidence="5" id="KW-0677">Repeat</keyword>
<dbReference type="AlphaFoldDB" id="A0A0K0FH95"/>
<sequence>MIVLNDNVIHLIGGGLGGALGAIITCPLELIKVRLQSTTGIKGNSTKFNDVPGHSSNISSAVKNNLSSDIMTSPNFENYKNSEKNKFYKSFSNNNNKIRGQVKGFQILRVATAAREIMVNEGGWRSLYKGLIPLVSAVVPSKCIYFYTFHWALKNFNDSSIFIPNTVAAYMSASAVGGMSCLIVCNPIQVVRTRVQLSNGKMSVINCVVHTAKYEGIQGFYRGFVASSYGISESMITFAMYYKMKEKLHKFWENWEGFSVFGTNFSKDWCVHSVCGGTSKFVGVALTYPHEIVRTRTREMGTYKKIGFWHHIMEIYKEGGIRAMYKGIDVQMMRTVPNTAICLATYELVVKTLNQYYHKN</sequence>
<evidence type="ECO:0000256" key="9">
    <source>
        <dbReference type="ARBA" id="ARBA00023136"/>
    </source>
</evidence>
<dbReference type="PROSITE" id="PS50920">
    <property type="entry name" value="SOLCAR"/>
    <property type="match status" value="3"/>
</dbReference>
<evidence type="ECO:0000256" key="11">
    <source>
        <dbReference type="RuleBase" id="RU000488"/>
    </source>
</evidence>
<evidence type="ECO:0000256" key="5">
    <source>
        <dbReference type="ARBA" id="ARBA00022737"/>
    </source>
</evidence>
<keyword evidence="6" id="KW-0999">Mitochondrion inner membrane</keyword>
<dbReference type="InterPro" id="IPR018108">
    <property type="entry name" value="MCP_transmembrane"/>
</dbReference>
<protein>
    <submittedName>
        <fullName evidence="13">Carrier protein (inferred by orthology to a C. elegans protein)</fullName>
    </submittedName>
</protein>
<comment type="subcellular location">
    <subcellularLocation>
        <location evidence="1">Mitochondrion inner membrane</location>
        <topology evidence="1">Multi-pass membrane protein</topology>
    </subcellularLocation>
</comment>
<dbReference type="Gene3D" id="1.50.40.10">
    <property type="entry name" value="Mitochondrial carrier domain"/>
    <property type="match status" value="2"/>
</dbReference>